<dbReference type="EMBL" id="LAZR01004286">
    <property type="protein sequence ID" value="KKN09998.1"/>
    <property type="molecule type" value="Genomic_DNA"/>
</dbReference>
<sequence length="118" mass="13492">MKCPQCKKEALVLHTDDIQCNHCESNMEIGYCVCTNCDYTYRTNNGEFMDGASMEDENIDEAFEEFIKTMGSEPFDASTMTDLIDHCVRCSSPTVHEKDDSTYACGMCGFEWEILRHE</sequence>
<accession>A0A0F9QXW9</accession>
<organism evidence="1">
    <name type="scientific">marine sediment metagenome</name>
    <dbReference type="NCBI Taxonomy" id="412755"/>
    <lineage>
        <taxon>unclassified sequences</taxon>
        <taxon>metagenomes</taxon>
        <taxon>ecological metagenomes</taxon>
    </lineage>
</organism>
<proteinExistence type="predicted"/>
<protein>
    <submittedName>
        <fullName evidence="1">Uncharacterized protein</fullName>
    </submittedName>
</protein>
<comment type="caution">
    <text evidence="1">The sequence shown here is derived from an EMBL/GenBank/DDBJ whole genome shotgun (WGS) entry which is preliminary data.</text>
</comment>
<dbReference type="AlphaFoldDB" id="A0A0F9QXW9"/>
<reference evidence="1" key="1">
    <citation type="journal article" date="2015" name="Nature">
        <title>Complex archaea that bridge the gap between prokaryotes and eukaryotes.</title>
        <authorList>
            <person name="Spang A."/>
            <person name="Saw J.H."/>
            <person name="Jorgensen S.L."/>
            <person name="Zaremba-Niedzwiedzka K."/>
            <person name="Martijn J."/>
            <person name="Lind A.E."/>
            <person name="van Eijk R."/>
            <person name="Schleper C."/>
            <person name="Guy L."/>
            <person name="Ettema T.J."/>
        </authorList>
    </citation>
    <scope>NUCLEOTIDE SEQUENCE</scope>
</reference>
<name>A0A0F9QXW9_9ZZZZ</name>
<evidence type="ECO:0000313" key="1">
    <source>
        <dbReference type="EMBL" id="KKN09998.1"/>
    </source>
</evidence>
<gene>
    <name evidence="1" type="ORF">LCGC14_1041040</name>
</gene>